<dbReference type="SMART" id="SM00651">
    <property type="entry name" value="Sm"/>
    <property type="match status" value="1"/>
</dbReference>
<evidence type="ECO:0000256" key="11">
    <source>
        <dbReference type="ARBA" id="ARBA00023187"/>
    </source>
</evidence>
<dbReference type="Proteomes" id="UP000719412">
    <property type="component" value="Unassembled WGS sequence"/>
</dbReference>
<dbReference type="Pfam" id="PF01423">
    <property type="entry name" value="LSM"/>
    <property type="match status" value="1"/>
</dbReference>
<dbReference type="Pfam" id="PF10520">
    <property type="entry name" value="Lipid_desat"/>
    <property type="match status" value="1"/>
</dbReference>
<dbReference type="GO" id="GO:0005681">
    <property type="term" value="C:spliceosomal complex"/>
    <property type="evidence" value="ECO:0007669"/>
    <property type="project" value="UniProtKB-KW"/>
</dbReference>
<evidence type="ECO:0000256" key="1">
    <source>
        <dbReference type="ARBA" id="ARBA00004123"/>
    </source>
</evidence>
<comment type="similarity">
    <text evidence="3">Belongs to the snRNP Sm proteins family.</text>
</comment>
<organism evidence="18 19">
    <name type="scientific">Tenebrio molitor</name>
    <name type="common">Yellow mealworm beetle</name>
    <dbReference type="NCBI Taxonomy" id="7067"/>
    <lineage>
        <taxon>Eukaryota</taxon>
        <taxon>Metazoa</taxon>
        <taxon>Ecdysozoa</taxon>
        <taxon>Arthropoda</taxon>
        <taxon>Hexapoda</taxon>
        <taxon>Insecta</taxon>
        <taxon>Pterygota</taxon>
        <taxon>Neoptera</taxon>
        <taxon>Endopterygota</taxon>
        <taxon>Coleoptera</taxon>
        <taxon>Polyphaga</taxon>
        <taxon>Cucujiformia</taxon>
        <taxon>Tenebrionidae</taxon>
        <taxon>Tenebrio</taxon>
    </lineage>
</organism>
<dbReference type="GO" id="GO:0006631">
    <property type="term" value="P:fatty acid metabolic process"/>
    <property type="evidence" value="ECO:0007669"/>
    <property type="project" value="UniProtKB-UniPathway"/>
</dbReference>
<dbReference type="GO" id="GO:0000398">
    <property type="term" value="P:mRNA splicing, via spliceosome"/>
    <property type="evidence" value="ECO:0007669"/>
    <property type="project" value="InterPro"/>
</dbReference>
<proteinExistence type="inferred from homology"/>
<feature type="region of interest" description="Disordered" evidence="15">
    <location>
        <begin position="200"/>
        <end position="221"/>
    </location>
</feature>
<feature type="region of interest" description="Disordered" evidence="15">
    <location>
        <begin position="781"/>
        <end position="853"/>
    </location>
</feature>
<keyword evidence="10 16" id="KW-0472">Membrane</keyword>
<dbReference type="GO" id="GO:0016020">
    <property type="term" value="C:membrane"/>
    <property type="evidence" value="ECO:0007669"/>
    <property type="project" value="UniProtKB-SubCell"/>
</dbReference>
<sequence length="940" mass="105601">MEHLTRPTVVFEGSRSRRAPPSRERHHVPGDARHLVECALTSLPSDPNMKVNLSAITPGRDVSDGGLRVKEVLADQHLDIMANKILAPVKTEQQIYENSMLEDDPNANCAVTQEEKTRPRWGPQHKGAQELANLYSTGRRRVLNGARGSHLNRNALSGPGLTTFPWTWPRLTQEVHERPDDTHATAAAATAYLRAAPTTRPNLQKPTKDKTLNPHEAPKNKYPYGNNHNSCKYLRFATPFLLLSSPVISQIAVPRFENPRIAATHLSFSLHLTGFIFVPWIILKRPVQTCYLLSRKRTQECICVGICITLMVVNFFFIVFHVRLNNLSTLVVAAFCGIVTADFGSGLVHWAADTWGSVELPILGKNFLRPFREHHIDPTSITRHDFIETNGDNFMVTIPFLARMVWDFLTLPEEDVQKKFTWNCYVFLLALFVAMTNQIHKWSHTYFGLPGWVVWLQEHHVILPRRHHRIHHVAPHETYFCITTGWLNWPLEKLRFWNILEVVIEHTVGCKPRADDMKWAQKGTSPPRTALCEALLSSVFVYALCNLFKYGISVFATASRYLVELKNGETYNGHLVSCDNWMNINLREVICTSRDGDKFWRMPECYIRGSTIKYLRIPDEVIDMVKEETVVKNRGRDMKSGRGGQNQRNRPAARGNFGGRADMDVDGPVNGSGTLKRCSSAPMINETNSIMTTATPSGSSTRDQQSFNLFGTSSQTRTRRFSASFSPVPGSPVSGLRLTPRITQLRQEEHADVSNLRELAHEREVHHAMQISQSWEDLSLMNESHSDSKSNKMGPLHVNLPPYSGLNCNSPSPTRLSSPGFQSPTRASRTFIRRSASPVLRPSPLGVKRKLDDDKNDYYVSPRAKRFHSYSAVDRGGLLTTTPSSLPGSLSSVGTPESLSSADSPGFNFRNVDSPSPSRAMPPEPMIVAKGDHDMNESPS</sequence>
<accession>A0A8J6H6J7</accession>
<keyword evidence="19" id="KW-1185">Reference proteome</keyword>
<evidence type="ECO:0000256" key="14">
    <source>
        <dbReference type="ARBA" id="ARBA00067757"/>
    </source>
</evidence>
<feature type="region of interest" description="Disordered" evidence="15">
    <location>
        <begin position="1"/>
        <end position="29"/>
    </location>
</feature>
<dbReference type="InterPro" id="IPR034101">
    <property type="entry name" value="Lsm4"/>
</dbReference>
<evidence type="ECO:0000259" key="17">
    <source>
        <dbReference type="PROSITE" id="PS52002"/>
    </source>
</evidence>
<evidence type="ECO:0000256" key="12">
    <source>
        <dbReference type="ARBA" id="ARBA00023242"/>
    </source>
</evidence>
<dbReference type="SUPFAM" id="SSF50182">
    <property type="entry name" value="Sm-like ribonucleoproteins"/>
    <property type="match status" value="1"/>
</dbReference>
<evidence type="ECO:0000256" key="2">
    <source>
        <dbReference type="ARBA" id="ARBA00004141"/>
    </source>
</evidence>
<feature type="transmembrane region" description="Helical" evidence="16">
    <location>
        <begin position="265"/>
        <end position="283"/>
    </location>
</feature>
<dbReference type="GO" id="GO:0120115">
    <property type="term" value="C:Lsm2-8 complex"/>
    <property type="evidence" value="ECO:0007669"/>
    <property type="project" value="UniProtKB-ARBA"/>
</dbReference>
<feature type="domain" description="Sm" evidence="17">
    <location>
        <begin position="548"/>
        <end position="621"/>
    </location>
</feature>
<dbReference type="GO" id="GO:0003723">
    <property type="term" value="F:RNA binding"/>
    <property type="evidence" value="ECO:0007669"/>
    <property type="project" value="UniProtKB-KW"/>
</dbReference>
<feature type="region of interest" description="Disordered" evidence="15">
    <location>
        <begin position="712"/>
        <end position="736"/>
    </location>
</feature>
<evidence type="ECO:0000256" key="13">
    <source>
        <dbReference type="ARBA" id="ARBA00023274"/>
    </source>
</evidence>
<evidence type="ECO:0000256" key="15">
    <source>
        <dbReference type="SAM" id="MobiDB-lite"/>
    </source>
</evidence>
<dbReference type="InterPro" id="IPR019547">
    <property type="entry name" value="Lipid_desat"/>
</dbReference>
<evidence type="ECO:0000256" key="3">
    <source>
        <dbReference type="ARBA" id="ARBA00006850"/>
    </source>
</evidence>
<comment type="subcellular location">
    <subcellularLocation>
        <location evidence="2">Membrane</location>
        <topology evidence="2">Multi-pass membrane protein</topology>
    </subcellularLocation>
    <subcellularLocation>
        <location evidence="1">Nucleus</location>
    </subcellularLocation>
</comment>
<keyword evidence="13" id="KW-0687">Ribonucleoprotein</keyword>
<dbReference type="PANTHER" id="PTHR48177:SF1">
    <property type="entry name" value="PLASMANYLETHANOLAMINE DESATURASE 1"/>
    <property type="match status" value="1"/>
</dbReference>
<feature type="compositionally biased region" description="Basic and acidic residues" evidence="15">
    <location>
        <begin position="206"/>
        <end position="219"/>
    </location>
</feature>
<dbReference type="Gene3D" id="2.30.30.100">
    <property type="match status" value="1"/>
</dbReference>
<dbReference type="InterPro" id="IPR047575">
    <property type="entry name" value="Sm"/>
</dbReference>
<dbReference type="InterPro" id="IPR052601">
    <property type="entry name" value="Plasmalogen_desaturase"/>
</dbReference>
<reference evidence="18" key="2">
    <citation type="submission" date="2021-08" db="EMBL/GenBank/DDBJ databases">
        <authorList>
            <person name="Eriksson T."/>
        </authorList>
    </citation>
    <scope>NUCLEOTIDE SEQUENCE</scope>
    <source>
        <strain evidence="18">Stoneville</strain>
        <tissue evidence="18">Whole head</tissue>
    </source>
</reference>
<dbReference type="GO" id="GO:0016491">
    <property type="term" value="F:oxidoreductase activity"/>
    <property type="evidence" value="ECO:0007669"/>
    <property type="project" value="TreeGrafter"/>
</dbReference>
<name>A0A8J6H6J7_TENMO</name>
<dbReference type="UniPathway" id="UPA00199"/>
<feature type="compositionally biased region" description="Low complexity" evidence="15">
    <location>
        <begin position="876"/>
        <end position="896"/>
    </location>
</feature>
<dbReference type="PROSITE" id="PS52002">
    <property type="entry name" value="SM"/>
    <property type="match status" value="1"/>
</dbReference>
<evidence type="ECO:0000256" key="10">
    <source>
        <dbReference type="ARBA" id="ARBA00023136"/>
    </source>
</evidence>
<evidence type="ECO:0000256" key="16">
    <source>
        <dbReference type="SAM" id="Phobius"/>
    </source>
</evidence>
<feature type="transmembrane region" description="Helical" evidence="16">
    <location>
        <begin position="303"/>
        <end position="324"/>
    </location>
</feature>
<keyword evidence="11" id="KW-0508">mRNA splicing</keyword>
<evidence type="ECO:0000256" key="8">
    <source>
        <dbReference type="ARBA" id="ARBA00022884"/>
    </source>
</evidence>
<feature type="compositionally biased region" description="Low complexity" evidence="15">
    <location>
        <begin position="721"/>
        <end position="735"/>
    </location>
</feature>
<evidence type="ECO:0000256" key="6">
    <source>
        <dbReference type="ARBA" id="ARBA00022692"/>
    </source>
</evidence>
<gene>
    <name evidence="18" type="ORF">GEV33_009944</name>
</gene>
<dbReference type="AlphaFoldDB" id="A0A8J6H6J7"/>
<keyword evidence="8" id="KW-0694">RNA-binding</keyword>
<keyword evidence="12" id="KW-0539">Nucleus</keyword>
<evidence type="ECO:0000313" key="18">
    <source>
        <dbReference type="EMBL" id="KAH0812845.1"/>
    </source>
</evidence>
<feature type="compositionally biased region" description="Polar residues" evidence="15">
    <location>
        <begin position="806"/>
        <end position="828"/>
    </location>
</feature>
<protein>
    <recommendedName>
        <fullName evidence="14">U6 snRNA-associated Sm-like protein LSm4</fullName>
    </recommendedName>
</protein>
<keyword evidence="6 16" id="KW-0812">Transmembrane</keyword>
<keyword evidence="7" id="KW-0747">Spliceosome</keyword>
<comment type="similarity">
    <text evidence="4">Belongs to the fatty acid desaturase CarF family.</text>
</comment>
<dbReference type="FunFam" id="2.30.30.100:FF:000005">
    <property type="entry name" value="U6 snRNA-associated Sm-like protein LSm4"/>
    <property type="match status" value="1"/>
</dbReference>
<keyword evidence="9 16" id="KW-1133">Transmembrane helix</keyword>
<evidence type="ECO:0000313" key="19">
    <source>
        <dbReference type="Proteomes" id="UP000719412"/>
    </source>
</evidence>
<keyword evidence="5" id="KW-0507">mRNA processing</keyword>
<evidence type="ECO:0000256" key="5">
    <source>
        <dbReference type="ARBA" id="ARBA00022664"/>
    </source>
</evidence>
<evidence type="ECO:0000256" key="4">
    <source>
        <dbReference type="ARBA" id="ARBA00007620"/>
    </source>
</evidence>
<feature type="region of interest" description="Disordered" evidence="15">
    <location>
        <begin position="633"/>
        <end position="668"/>
    </location>
</feature>
<feature type="compositionally biased region" description="Basic and acidic residues" evidence="15">
    <location>
        <begin position="930"/>
        <end position="940"/>
    </location>
</feature>
<evidence type="ECO:0000256" key="9">
    <source>
        <dbReference type="ARBA" id="ARBA00022989"/>
    </source>
</evidence>
<dbReference type="GO" id="GO:0000956">
    <property type="term" value="P:nuclear-transcribed mRNA catabolic process"/>
    <property type="evidence" value="ECO:0007669"/>
    <property type="project" value="InterPro"/>
</dbReference>
<reference evidence="18" key="1">
    <citation type="journal article" date="2020" name="J Insects Food Feed">
        <title>The yellow mealworm (Tenebrio molitor) genome: a resource for the emerging insects as food and feed industry.</title>
        <authorList>
            <person name="Eriksson T."/>
            <person name="Andere A."/>
            <person name="Kelstrup H."/>
            <person name="Emery V."/>
            <person name="Picard C."/>
        </authorList>
    </citation>
    <scope>NUCLEOTIDE SEQUENCE</scope>
    <source>
        <strain evidence="18">Stoneville</strain>
        <tissue evidence="18">Whole head</tissue>
    </source>
</reference>
<feature type="region of interest" description="Disordered" evidence="15">
    <location>
        <begin position="876"/>
        <end position="940"/>
    </location>
</feature>
<dbReference type="PANTHER" id="PTHR48177">
    <property type="entry name" value="TRANSMEMBRANE PROTEIN 189"/>
    <property type="match status" value="1"/>
</dbReference>
<dbReference type="CDD" id="cd01723">
    <property type="entry name" value="LSm4"/>
    <property type="match status" value="1"/>
</dbReference>
<dbReference type="InterPro" id="IPR010920">
    <property type="entry name" value="LSM_dom_sf"/>
</dbReference>
<evidence type="ECO:0000256" key="7">
    <source>
        <dbReference type="ARBA" id="ARBA00022728"/>
    </source>
</evidence>
<dbReference type="EMBL" id="JABDTM020025755">
    <property type="protein sequence ID" value="KAH0812845.1"/>
    <property type="molecule type" value="Genomic_DNA"/>
</dbReference>
<dbReference type="InterPro" id="IPR001163">
    <property type="entry name" value="Sm_dom_euk/arc"/>
</dbReference>
<comment type="caution">
    <text evidence="18">The sequence shown here is derived from an EMBL/GenBank/DDBJ whole genome shotgun (WGS) entry which is preliminary data.</text>
</comment>